<name>A0A401USW7_9CLOT</name>
<protein>
    <submittedName>
        <fullName evidence="1">Uncharacterized protein</fullName>
    </submittedName>
</protein>
<evidence type="ECO:0000313" key="1">
    <source>
        <dbReference type="EMBL" id="GCD12604.1"/>
    </source>
</evidence>
<organism evidence="1 2">
    <name type="scientific">Clostridium tagluense</name>
    <dbReference type="NCBI Taxonomy" id="360422"/>
    <lineage>
        <taxon>Bacteria</taxon>
        <taxon>Bacillati</taxon>
        <taxon>Bacillota</taxon>
        <taxon>Clostridia</taxon>
        <taxon>Eubacteriales</taxon>
        <taxon>Clostridiaceae</taxon>
        <taxon>Clostridium</taxon>
    </lineage>
</organism>
<comment type="caution">
    <text evidence="1">The sequence shown here is derived from an EMBL/GenBank/DDBJ whole genome shotgun (WGS) entry which is preliminary data.</text>
</comment>
<accession>A0A401USW7</accession>
<dbReference type="RefSeq" id="WP_125005429.1">
    <property type="nucleotide sequence ID" value="NZ_BHYK01000037.1"/>
</dbReference>
<dbReference type="Proteomes" id="UP000287872">
    <property type="component" value="Unassembled WGS sequence"/>
</dbReference>
<reference evidence="1 2" key="1">
    <citation type="submission" date="2018-11" db="EMBL/GenBank/DDBJ databases">
        <title>Genome sequencing and assembly of Clostridium tagluense strain A121.</title>
        <authorList>
            <person name="Murakami T."/>
            <person name="Segawa T."/>
            <person name="Shcherbakova V.A."/>
            <person name="Mori H."/>
            <person name="Yoshimura Y."/>
        </authorList>
    </citation>
    <scope>NUCLEOTIDE SEQUENCE [LARGE SCALE GENOMIC DNA]</scope>
    <source>
        <strain evidence="1 2">A121</strain>
    </source>
</reference>
<proteinExistence type="predicted"/>
<dbReference type="EMBL" id="BHYK01000037">
    <property type="protein sequence ID" value="GCD12604.1"/>
    <property type="molecule type" value="Genomic_DNA"/>
</dbReference>
<sequence length="134" mass="16088">MEYAELKEIAITYVYDKSYWGSSKEYLENCQVAHEDIKMANLLIRIETNRQDRSNHIEKLRPIFESCRAFQSENIEDNSQYIIFHPCTNPNFKYQLSYFDKFGAIMDEKSNSLDELINDYYKHYHTHKIVEVIN</sequence>
<evidence type="ECO:0000313" key="2">
    <source>
        <dbReference type="Proteomes" id="UP000287872"/>
    </source>
</evidence>
<keyword evidence="2" id="KW-1185">Reference proteome</keyword>
<gene>
    <name evidence="1" type="ORF">Ctaglu_42270</name>
</gene>
<dbReference type="AlphaFoldDB" id="A0A401USW7"/>